<keyword evidence="2 9" id="KW-0808">Transferase</keyword>
<accession>A0ABW5UC38</accession>
<evidence type="ECO:0000256" key="2">
    <source>
        <dbReference type="ARBA" id="ARBA00022679"/>
    </source>
</evidence>
<dbReference type="InterPro" id="IPR013785">
    <property type="entry name" value="Aldolase_TIM"/>
</dbReference>
<evidence type="ECO:0000313" key="11">
    <source>
        <dbReference type="EMBL" id="MFD2742272.1"/>
    </source>
</evidence>
<feature type="binding site" evidence="9">
    <location>
        <position position="71"/>
    </location>
    <ligand>
        <name>Mg(2+)</name>
        <dbReference type="ChEBI" id="CHEBI:18420"/>
    </ligand>
</feature>
<feature type="binding site" evidence="9">
    <location>
        <position position="109"/>
    </location>
    <ligand>
        <name>4-amino-2-methyl-5-(diphosphooxymethyl)pyrimidine</name>
        <dbReference type="ChEBI" id="CHEBI:57841"/>
    </ligand>
</feature>
<dbReference type="SUPFAM" id="SSF51391">
    <property type="entry name" value="Thiamin phosphate synthase"/>
    <property type="match status" value="1"/>
</dbReference>
<name>A0ABW5UC38_9SPHI</name>
<keyword evidence="5 9" id="KW-0784">Thiamine biosynthesis</keyword>
<comment type="pathway">
    <text evidence="1 9">Cofactor biosynthesis; thiamine diphosphate biosynthesis; thiamine phosphate from 4-amino-2-methyl-5-diphosphomethylpyrimidine and 4-methyl-5-(2-phosphoethyl)-thiazole: step 1/1.</text>
</comment>
<evidence type="ECO:0000256" key="8">
    <source>
        <dbReference type="ARBA" id="ARBA00047883"/>
    </source>
</evidence>
<reference evidence="12" key="1">
    <citation type="journal article" date="2019" name="Int. J. Syst. Evol. Microbiol.">
        <title>The Global Catalogue of Microorganisms (GCM) 10K type strain sequencing project: providing services to taxonomists for standard genome sequencing and annotation.</title>
        <authorList>
            <consortium name="The Broad Institute Genomics Platform"/>
            <consortium name="The Broad Institute Genome Sequencing Center for Infectious Disease"/>
            <person name="Wu L."/>
            <person name="Ma J."/>
        </authorList>
    </citation>
    <scope>NUCLEOTIDE SEQUENCE [LARGE SCALE GENOMIC DNA]</scope>
    <source>
        <strain evidence="12">KCTC 42247</strain>
    </source>
</reference>
<dbReference type="InterPro" id="IPR034291">
    <property type="entry name" value="TMP_synthase"/>
</dbReference>
<proteinExistence type="inferred from homology"/>
<evidence type="ECO:0000256" key="6">
    <source>
        <dbReference type="ARBA" id="ARBA00047334"/>
    </source>
</evidence>
<evidence type="ECO:0000256" key="7">
    <source>
        <dbReference type="ARBA" id="ARBA00047851"/>
    </source>
</evidence>
<dbReference type="Proteomes" id="UP001597418">
    <property type="component" value="Unassembled WGS sequence"/>
</dbReference>
<comment type="catalytic activity">
    <reaction evidence="6 9">
        <text>4-methyl-5-(2-phosphooxyethyl)-thiazole + 4-amino-2-methyl-5-(diphosphooxymethyl)pyrimidine + H(+) = thiamine phosphate + diphosphate</text>
        <dbReference type="Rhea" id="RHEA:22328"/>
        <dbReference type="ChEBI" id="CHEBI:15378"/>
        <dbReference type="ChEBI" id="CHEBI:33019"/>
        <dbReference type="ChEBI" id="CHEBI:37575"/>
        <dbReference type="ChEBI" id="CHEBI:57841"/>
        <dbReference type="ChEBI" id="CHEBI:58296"/>
        <dbReference type="EC" id="2.5.1.3"/>
    </reaction>
</comment>
<dbReference type="PANTHER" id="PTHR20857">
    <property type="entry name" value="THIAMINE-PHOSPHATE PYROPHOSPHORYLASE"/>
    <property type="match status" value="1"/>
</dbReference>
<gene>
    <name evidence="9" type="primary">thiE</name>
    <name evidence="11" type="ORF">ACFSQ6_02580</name>
</gene>
<protein>
    <recommendedName>
        <fullName evidence="9">Thiamine-phosphate synthase</fullName>
        <shortName evidence="9">TP synthase</shortName>
        <shortName evidence="9">TPS</shortName>
        <ecNumber evidence="9">2.5.1.3</ecNumber>
    </recommendedName>
    <alternativeName>
        <fullName evidence="9">Thiamine-phosphate pyrophosphorylase</fullName>
        <shortName evidence="9">TMP pyrophosphorylase</shortName>
        <shortName evidence="9">TMP-PPase</shortName>
    </alternativeName>
</protein>
<comment type="caution">
    <text evidence="9">Lacks conserved residue(s) required for the propagation of feature annotation.</text>
</comment>
<dbReference type="HAMAP" id="MF_00097">
    <property type="entry name" value="TMP_synthase"/>
    <property type="match status" value="1"/>
</dbReference>
<feature type="binding site" evidence="9">
    <location>
        <begin position="135"/>
        <end position="137"/>
    </location>
    <ligand>
        <name>2-[(2R,5Z)-2-carboxy-4-methylthiazol-5(2H)-ylidene]ethyl phosphate</name>
        <dbReference type="ChEBI" id="CHEBI:62899"/>
    </ligand>
</feature>
<evidence type="ECO:0000259" key="10">
    <source>
        <dbReference type="Pfam" id="PF02581"/>
    </source>
</evidence>
<feature type="binding site" evidence="9">
    <location>
        <begin position="38"/>
        <end position="42"/>
    </location>
    <ligand>
        <name>4-amino-2-methyl-5-(diphosphooxymethyl)pyrimidine</name>
        <dbReference type="ChEBI" id="CHEBI:57841"/>
    </ligand>
</feature>
<evidence type="ECO:0000256" key="3">
    <source>
        <dbReference type="ARBA" id="ARBA00022723"/>
    </source>
</evidence>
<comment type="catalytic activity">
    <reaction evidence="7 9">
        <text>2-(2-carboxy-4-methylthiazol-5-yl)ethyl phosphate + 4-amino-2-methyl-5-(diphosphooxymethyl)pyrimidine + 2 H(+) = thiamine phosphate + CO2 + diphosphate</text>
        <dbReference type="Rhea" id="RHEA:47848"/>
        <dbReference type="ChEBI" id="CHEBI:15378"/>
        <dbReference type="ChEBI" id="CHEBI:16526"/>
        <dbReference type="ChEBI" id="CHEBI:33019"/>
        <dbReference type="ChEBI" id="CHEBI:37575"/>
        <dbReference type="ChEBI" id="CHEBI:57841"/>
        <dbReference type="ChEBI" id="CHEBI:62890"/>
        <dbReference type="EC" id="2.5.1.3"/>
    </reaction>
</comment>
<feature type="domain" description="Thiamine phosphate synthase/TenI" evidence="10">
    <location>
        <begin position="21"/>
        <end position="193"/>
    </location>
</feature>
<dbReference type="Pfam" id="PF02581">
    <property type="entry name" value="TMP-TENI"/>
    <property type="match status" value="1"/>
</dbReference>
<dbReference type="CDD" id="cd00564">
    <property type="entry name" value="TMP_TenI"/>
    <property type="match status" value="1"/>
</dbReference>
<dbReference type="EC" id="2.5.1.3" evidence="9"/>
<comment type="similarity">
    <text evidence="9">Belongs to the thiamine-phosphate synthase family.</text>
</comment>
<keyword evidence="12" id="KW-1185">Reference proteome</keyword>
<comment type="cofactor">
    <cofactor evidence="9">
        <name>Mg(2+)</name>
        <dbReference type="ChEBI" id="CHEBI:18420"/>
    </cofactor>
    <text evidence="9">Binds 1 Mg(2+) ion per subunit.</text>
</comment>
<evidence type="ECO:0000256" key="9">
    <source>
        <dbReference type="HAMAP-Rule" id="MF_00097"/>
    </source>
</evidence>
<sequence>MISSSLYPKIQYISQGETLTAQMQHIRQALDAGAEWIQIRWKQPKDLAFHKFCRAVKEHCISYQAICLLNDHVDTARATDVDGVHLGLTDMPVADARVLLGSDKIIGGTANTLADVVQRMEENCDYIGIGPWRYTTTKQNLSPILGLEGFTKIVQDLQQLNCVVPPLYAIGGIRLEDISILQQIGVYGIAVSTLITEQPQQITSIKSLLT</sequence>
<feature type="binding site" evidence="9">
    <location>
        <position position="138"/>
    </location>
    <ligand>
        <name>4-amino-2-methyl-5-(diphosphooxymethyl)pyrimidine</name>
        <dbReference type="ChEBI" id="CHEBI:57841"/>
    </ligand>
</feature>
<feature type="binding site" evidence="9">
    <location>
        <position position="90"/>
    </location>
    <ligand>
        <name>Mg(2+)</name>
        <dbReference type="ChEBI" id="CHEBI:18420"/>
    </ligand>
</feature>
<dbReference type="InterPro" id="IPR022998">
    <property type="entry name" value="ThiamineP_synth_TenI"/>
</dbReference>
<feature type="binding site" evidence="9">
    <location>
        <position position="70"/>
    </location>
    <ligand>
        <name>4-amino-2-methyl-5-(diphosphooxymethyl)pyrimidine</name>
        <dbReference type="ChEBI" id="CHEBI:57841"/>
    </ligand>
</feature>
<evidence type="ECO:0000256" key="1">
    <source>
        <dbReference type="ARBA" id="ARBA00005165"/>
    </source>
</evidence>
<dbReference type="Gene3D" id="3.20.20.70">
    <property type="entry name" value="Aldolase class I"/>
    <property type="match status" value="1"/>
</dbReference>
<evidence type="ECO:0000313" key="12">
    <source>
        <dbReference type="Proteomes" id="UP001597418"/>
    </source>
</evidence>
<keyword evidence="4 9" id="KW-0460">Magnesium</keyword>
<keyword evidence="3 9" id="KW-0479">Metal-binding</keyword>
<feature type="binding site" evidence="9">
    <location>
        <position position="172"/>
    </location>
    <ligand>
        <name>2-[(2R,5Z)-2-carboxy-4-methylthiazol-5(2H)-ylidene]ethyl phosphate</name>
        <dbReference type="ChEBI" id="CHEBI:62899"/>
    </ligand>
</feature>
<comment type="catalytic activity">
    <reaction evidence="8 9">
        <text>2-[(2R,5Z)-2-carboxy-4-methylthiazol-5(2H)-ylidene]ethyl phosphate + 4-amino-2-methyl-5-(diphosphooxymethyl)pyrimidine + 2 H(+) = thiamine phosphate + CO2 + diphosphate</text>
        <dbReference type="Rhea" id="RHEA:47844"/>
        <dbReference type="ChEBI" id="CHEBI:15378"/>
        <dbReference type="ChEBI" id="CHEBI:16526"/>
        <dbReference type="ChEBI" id="CHEBI:33019"/>
        <dbReference type="ChEBI" id="CHEBI:37575"/>
        <dbReference type="ChEBI" id="CHEBI:57841"/>
        <dbReference type="ChEBI" id="CHEBI:62899"/>
        <dbReference type="EC" id="2.5.1.3"/>
    </reaction>
</comment>
<dbReference type="RefSeq" id="WP_066753855.1">
    <property type="nucleotide sequence ID" value="NZ_JBHUMB010000005.1"/>
</dbReference>
<comment type="caution">
    <text evidence="11">The sequence shown here is derived from an EMBL/GenBank/DDBJ whole genome shotgun (WGS) entry which is preliminary data.</text>
</comment>
<evidence type="ECO:0000256" key="4">
    <source>
        <dbReference type="ARBA" id="ARBA00022842"/>
    </source>
</evidence>
<evidence type="ECO:0000256" key="5">
    <source>
        <dbReference type="ARBA" id="ARBA00022977"/>
    </source>
</evidence>
<dbReference type="InterPro" id="IPR036206">
    <property type="entry name" value="ThiamineP_synth_sf"/>
</dbReference>
<comment type="function">
    <text evidence="9">Condenses 4-methyl-5-(beta-hydroxyethyl)thiazole monophosphate (THZ-P) and 2-methyl-4-amino-5-hydroxymethyl pyrimidine pyrophosphate (HMP-PP) to form thiamine monophosphate (TMP).</text>
</comment>
<dbReference type="EMBL" id="JBHUMB010000005">
    <property type="protein sequence ID" value="MFD2742272.1"/>
    <property type="molecule type" value="Genomic_DNA"/>
</dbReference>
<organism evidence="11 12">
    <name type="scientific">Sphingobacterium populi</name>
    <dbReference type="NCBI Taxonomy" id="1812824"/>
    <lineage>
        <taxon>Bacteria</taxon>
        <taxon>Pseudomonadati</taxon>
        <taxon>Bacteroidota</taxon>
        <taxon>Sphingobacteriia</taxon>
        <taxon>Sphingobacteriales</taxon>
        <taxon>Sphingobacteriaceae</taxon>
        <taxon>Sphingobacterium</taxon>
    </lineage>
</organism>
<dbReference type="PANTHER" id="PTHR20857:SF15">
    <property type="entry name" value="THIAMINE-PHOSPHATE SYNTHASE"/>
    <property type="match status" value="1"/>
</dbReference>